<protein>
    <submittedName>
        <fullName evidence="1">Uncharacterized protein</fullName>
    </submittedName>
</protein>
<organism evidence="1 2">
    <name type="scientific">Eumeta variegata</name>
    <name type="common">Bagworm moth</name>
    <name type="synonym">Eumeta japonica</name>
    <dbReference type="NCBI Taxonomy" id="151549"/>
    <lineage>
        <taxon>Eukaryota</taxon>
        <taxon>Metazoa</taxon>
        <taxon>Ecdysozoa</taxon>
        <taxon>Arthropoda</taxon>
        <taxon>Hexapoda</taxon>
        <taxon>Insecta</taxon>
        <taxon>Pterygota</taxon>
        <taxon>Neoptera</taxon>
        <taxon>Endopterygota</taxon>
        <taxon>Lepidoptera</taxon>
        <taxon>Glossata</taxon>
        <taxon>Ditrysia</taxon>
        <taxon>Tineoidea</taxon>
        <taxon>Psychidae</taxon>
        <taxon>Oiketicinae</taxon>
        <taxon>Eumeta</taxon>
    </lineage>
</organism>
<gene>
    <name evidence="1" type="ORF">EVAR_23130_1</name>
</gene>
<proteinExistence type="predicted"/>
<accession>A0A4C1VAN3</accession>
<evidence type="ECO:0000313" key="2">
    <source>
        <dbReference type="Proteomes" id="UP000299102"/>
    </source>
</evidence>
<name>A0A4C1VAN3_EUMVA</name>
<sequence>MEGERTTETLTRWTKSSGRNGYFICVFCERGILEASTLSLVMVLCVFPMVWGERADPDDIFMMTLKVFRTQPQVQPALRSKVLSKSESRLRRKRDQNLNHGGHSVISRFKKCRNSLCPRERSLERQLVVLNN</sequence>
<reference evidence="1 2" key="1">
    <citation type="journal article" date="2019" name="Commun. Biol.">
        <title>The bagworm genome reveals a unique fibroin gene that provides high tensile strength.</title>
        <authorList>
            <person name="Kono N."/>
            <person name="Nakamura H."/>
            <person name="Ohtoshi R."/>
            <person name="Tomita M."/>
            <person name="Numata K."/>
            <person name="Arakawa K."/>
        </authorList>
    </citation>
    <scope>NUCLEOTIDE SEQUENCE [LARGE SCALE GENOMIC DNA]</scope>
</reference>
<dbReference type="AlphaFoldDB" id="A0A4C1VAN3"/>
<comment type="caution">
    <text evidence="1">The sequence shown here is derived from an EMBL/GenBank/DDBJ whole genome shotgun (WGS) entry which is preliminary data.</text>
</comment>
<dbReference type="EMBL" id="BGZK01000311">
    <property type="protein sequence ID" value="GBP35881.1"/>
    <property type="molecule type" value="Genomic_DNA"/>
</dbReference>
<keyword evidence="2" id="KW-1185">Reference proteome</keyword>
<dbReference type="Proteomes" id="UP000299102">
    <property type="component" value="Unassembled WGS sequence"/>
</dbReference>
<evidence type="ECO:0000313" key="1">
    <source>
        <dbReference type="EMBL" id="GBP35881.1"/>
    </source>
</evidence>